<feature type="region of interest" description="Disordered" evidence="1">
    <location>
        <begin position="67"/>
        <end position="89"/>
    </location>
</feature>
<proteinExistence type="predicted"/>
<dbReference type="Proteomes" id="UP001165065">
    <property type="component" value="Unassembled WGS sequence"/>
</dbReference>
<reference evidence="3" key="1">
    <citation type="journal article" date="2023" name="Commun. Biol.">
        <title>Genome analysis of Parmales, the sister group of diatoms, reveals the evolutionary specialization of diatoms from phago-mixotrophs to photoautotrophs.</title>
        <authorList>
            <person name="Ban H."/>
            <person name="Sato S."/>
            <person name="Yoshikawa S."/>
            <person name="Yamada K."/>
            <person name="Nakamura Y."/>
            <person name="Ichinomiya M."/>
            <person name="Sato N."/>
            <person name="Blanc-Mathieu R."/>
            <person name="Endo H."/>
            <person name="Kuwata A."/>
            <person name="Ogata H."/>
        </authorList>
    </citation>
    <scope>NUCLEOTIDE SEQUENCE [LARGE SCALE GENOMIC DNA]</scope>
</reference>
<keyword evidence="3" id="KW-1185">Reference proteome</keyword>
<organism evidence="2 3">
    <name type="scientific">Triparma columacea</name>
    <dbReference type="NCBI Taxonomy" id="722753"/>
    <lineage>
        <taxon>Eukaryota</taxon>
        <taxon>Sar</taxon>
        <taxon>Stramenopiles</taxon>
        <taxon>Ochrophyta</taxon>
        <taxon>Bolidophyceae</taxon>
        <taxon>Parmales</taxon>
        <taxon>Triparmaceae</taxon>
        <taxon>Triparma</taxon>
    </lineage>
</organism>
<gene>
    <name evidence="2" type="ORF">TrCOL_g3186</name>
</gene>
<evidence type="ECO:0000313" key="2">
    <source>
        <dbReference type="EMBL" id="GMI39800.1"/>
    </source>
</evidence>
<feature type="compositionally biased region" description="Basic residues" evidence="1">
    <location>
        <begin position="74"/>
        <end position="84"/>
    </location>
</feature>
<name>A0A9W7L9C3_9STRA</name>
<evidence type="ECO:0000256" key="1">
    <source>
        <dbReference type="SAM" id="MobiDB-lite"/>
    </source>
</evidence>
<dbReference type="AlphaFoldDB" id="A0A9W7L9C3"/>
<accession>A0A9W7L9C3</accession>
<sequence length="112" mass="12896">MATPTATGMTAIARSVEICDDRKTLCRNIVIMGARERRVWLKDTGTRERERLPTATFRVKRKEYRRDGRGVEGRRRRRLRGGRRRREEGRVQGALSLLCVGGLTDLAWELIA</sequence>
<protein>
    <submittedName>
        <fullName evidence="2">Uncharacterized protein</fullName>
    </submittedName>
</protein>
<dbReference type="EMBL" id="BRYA01000112">
    <property type="protein sequence ID" value="GMI39800.1"/>
    <property type="molecule type" value="Genomic_DNA"/>
</dbReference>
<comment type="caution">
    <text evidence="2">The sequence shown here is derived from an EMBL/GenBank/DDBJ whole genome shotgun (WGS) entry which is preliminary data.</text>
</comment>
<evidence type="ECO:0000313" key="3">
    <source>
        <dbReference type="Proteomes" id="UP001165065"/>
    </source>
</evidence>